<evidence type="ECO:0000256" key="6">
    <source>
        <dbReference type="ARBA" id="ARBA00023136"/>
    </source>
</evidence>
<dbReference type="GO" id="GO:0015288">
    <property type="term" value="F:porin activity"/>
    <property type="evidence" value="ECO:0007669"/>
    <property type="project" value="TreeGrafter"/>
</dbReference>
<dbReference type="PANTHER" id="PTHR30026:SF20">
    <property type="entry name" value="OUTER MEMBRANE PROTEIN TOLC"/>
    <property type="match status" value="1"/>
</dbReference>
<evidence type="ECO:0000313" key="11">
    <source>
        <dbReference type="Proteomes" id="UP000076630"/>
    </source>
</evidence>
<dbReference type="AlphaFoldDB" id="A0A163U5T8"/>
<evidence type="ECO:0000313" key="10">
    <source>
        <dbReference type="EMBL" id="KZE72856.1"/>
    </source>
</evidence>
<dbReference type="GO" id="GO:0009279">
    <property type="term" value="C:cell outer membrane"/>
    <property type="evidence" value="ECO:0007669"/>
    <property type="project" value="UniProtKB-SubCell"/>
</dbReference>
<evidence type="ECO:0000256" key="4">
    <source>
        <dbReference type="ARBA" id="ARBA00022452"/>
    </source>
</evidence>
<keyword evidence="8" id="KW-0175">Coiled coil</keyword>
<keyword evidence="11" id="KW-1185">Reference proteome</keyword>
<dbReference type="SUPFAM" id="SSF56954">
    <property type="entry name" value="Outer membrane efflux proteins (OEP)"/>
    <property type="match status" value="1"/>
</dbReference>
<reference evidence="10 11" key="1">
    <citation type="submission" date="2016-01" db="EMBL/GenBank/DDBJ databases">
        <title>Whole genome sequencing of Myroides marinus L41.</title>
        <authorList>
            <person name="Hong K.W."/>
        </authorList>
    </citation>
    <scope>NUCLEOTIDE SEQUENCE [LARGE SCALE GENOMIC DNA]</scope>
    <source>
        <strain evidence="10 11">L41</strain>
    </source>
</reference>
<evidence type="ECO:0000256" key="2">
    <source>
        <dbReference type="ARBA" id="ARBA00007613"/>
    </source>
</evidence>
<evidence type="ECO:0000256" key="7">
    <source>
        <dbReference type="ARBA" id="ARBA00023237"/>
    </source>
</evidence>
<keyword evidence="5" id="KW-0812">Transmembrane</keyword>
<evidence type="ECO:0000256" key="3">
    <source>
        <dbReference type="ARBA" id="ARBA00022448"/>
    </source>
</evidence>
<name>A0A163U5T8_9FLAO</name>
<organism evidence="10 11">
    <name type="scientific">Myroides marinus</name>
    <dbReference type="NCBI Taxonomy" id="703342"/>
    <lineage>
        <taxon>Bacteria</taxon>
        <taxon>Pseudomonadati</taxon>
        <taxon>Bacteroidota</taxon>
        <taxon>Flavobacteriia</taxon>
        <taxon>Flavobacteriales</taxon>
        <taxon>Flavobacteriaceae</taxon>
        <taxon>Myroides</taxon>
    </lineage>
</organism>
<dbReference type="EMBL" id="LQNU01000116">
    <property type="protein sequence ID" value="KZE72856.1"/>
    <property type="molecule type" value="Genomic_DNA"/>
</dbReference>
<dbReference type="Pfam" id="PF02321">
    <property type="entry name" value="OEP"/>
    <property type="match status" value="2"/>
</dbReference>
<evidence type="ECO:0000256" key="1">
    <source>
        <dbReference type="ARBA" id="ARBA00004442"/>
    </source>
</evidence>
<comment type="subcellular location">
    <subcellularLocation>
        <location evidence="1">Cell outer membrane</location>
    </subcellularLocation>
</comment>
<keyword evidence="4" id="KW-1134">Transmembrane beta strand</keyword>
<dbReference type="Proteomes" id="UP000076630">
    <property type="component" value="Unassembled WGS sequence"/>
</dbReference>
<dbReference type="OrthoDB" id="9807719at2"/>
<gene>
    <name evidence="10" type="ORF">AV926_02275</name>
</gene>
<evidence type="ECO:0000256" key="9">
    <source>
        <dbReference type="SAM" id="SignalP"/>
    </source>
</evidence>
<accession>A0A163U5T8</accession>
<proteinExistence type="inferred from homology"/>
<keyword evidence="7" id="KW-0998">Cell outer membrane</keyword>
<feature type="chain" id="PRO_5007846224" evidence="9">
    <location>
        <begin position="22"/>
        <end position="431"/>
    </location>
</feature>
<dbReference type="InterPro" id="IPR051906">
    <property type="entry name" value="TolC-like"/>
</dbReference>
<evidence type="ECO:0000256" key="8">
    <source>
        <dbReference type="SAM" id="Coils"/>
    </source>
</evidence>
<dbReference type="Gene3D" id="1.20.1600.10">
    <property type="entry name" value="Outer membrane efflux proteins (OEP)"/>
    <property type="match status" value="1"/>
</dbReference>
<comment type="caution">
    <text evidence="10">The sequence shown here is derived from an EMBL/GenBank/DDBJ whole genome shotgun (WGS) entry which is preliminary data.</text>
</comment>
<keyword evidence="6" id="KW-0472">Membrane</keyword>
<comment type="similarity">
    <text evidence="2">Belongs to the outer membrane factor (OMF) (TC 1.B.17) family.</text>
</comment>
<feature type="coiled-coil region" evidence="8">
    <location>
        <begin position="325"/>
        <end position="363"/>
    </location>
</feature>
<sequence length="431" mass="47732">MQTKNKYIVILGLLFTVTSFAQNSKVLELASCKQLALDNNKRITKTKKQLEASSEGIRAAKLEAYPMLDASLSGAYLGDPLGGAMNGMIPEKMANAMVSASVPLYAGGKIRDGVKASKSQQNIAQQSVIMTEREVLFETEKAYYDVVKLQEKEKLANEYIKLLGALEKDVNNSYEVGLIYKNDLLKVQVELTNAKLGLKKVQDGKFMSLLALKQLIGMESDEQIEIKESLSFVDQTAAISQEQREESIMDRPEIQILEEIAGLEHLQAKILKSDYYPTVALSMIGISGFGQGINFTNGKDNLTSYVGMVSVEIPIFDWGKRGAKAKQQKLKALAAQEELDQTKELLDLEIRNAEILVNQASQDVKSSELALTQSVENRRIVQDRFEAGTIVSKDLLEANALWQEAFSNVIDAKIVYLVNTANLSRVLGSYR</sequence>
<dbReference type="RefSeq" id="WP_038988233.1">
    <property type="nucleotide sequence ID" value="NZ_JACAJN010000058.1"/>
</dbReference>
<keyword evidence="9" id="KW-0732">Signal</keyword>
<dbReference type="InterPro" id="IPR003423">
    <property type="entry name" value="OMP_efflux"/>
</dbReference>
<feature type="signal peptide" evidence="9">
    <location>
        <begin position="1"/>
        <end position="21"/>
    </location>
</feature>
<keyword evidence="3" id="KW-0813">Transport</keyword>
<dbReference type="GO" id="GO:0015562">
    <property type="term" value="F:efflux transmembrane transporter activity"/>
    <property type="evidence" value="ECO:0007669"/>
    <property type="project" value="InterPro"/>
</dbReference>
<protein>
    <submittedName>
        <fullName evidence="10">Transporter</fullName>
    </submittedName>
</protein>
<evidence type="ECO:0000256" key="5">
    <source>
        <dbReference type="ARBA" id="ARBA00022692"/>
    </source>
</evidence>
<dbReference type="GO" id="GO:1990281">
    <property type="term" value="C:efflux pump complex"/>
    <property type="evidence" value="ECO:0007669"/>
    <property type="project" value="TreeGrafter"/>
</dbReference>
<dbReference type="PANTHER" id="PTHR30026">
    <property type="entry name" value="OUTER MEMBRANE PROTEIN TOLC"/>
    <property type="match status" value="1"/>
</dbReference>